<dbReference type="AlphaFoldDB" id="A0A084VQ61"/>
<name>A0A084VQ61_ANOSI</name>
<feature type="region of interest" description="Disordered" evidence="1">
    <location>
        <begin position="1"/>
        <end position="111"/>
    </location>
</feature>
<dbReference type="EMBL" id="KE525003">
    <property type="protein sequence ID" value="KFB40105.1"/>
    <property type="molecule type" value="Genomic_DNA"/>
</dbReference>
<reference evidence="2 4" key="1">
    <citation type="journal article" date="2014" name="BMC Genomics">
        <title>Genome sequence of Anopheles sinensis provides insight into genetics basis of mosquito competence for malaria parasites.</title>
        <authorList>
            <person name="Zhou D."/>
            <person name="Zhang D."/>
            <person name="Ding G."/>
            <person name="Shi L."/>
            <person name="Hou Q."/>
            <person name="Ye Y."/>
            <person name="Xu Y."/>
            <person name="Zhou H."/>
            <person name="Xiong C."/>
            <person name="Li S."/>
            <person name="Yu J."/>
            <person name="Hong S."/>
            <person name="Yu X."/>
            <person name="Zou P."/>
            <person name="Chen C."/>
            <person name="Chang X."/>
            <person name="Wang W."/>
            <person name="Lv Y."/>
            <person name="Sun Y."/>
            <person name="Ma L."/>
            <person name="Shen B."/>
            <person name="Zhu C."/>
        </authorList>
    </citation>
    <scope>NUCLEOTIDE SEQUENCE [LARGE SCALE GENOMIC DNA]</scope>
</reference>
<proteinExistence type="predicted"/>
<feature type="compositionally biased region" description="Basic and acidic residues" evidence="1">
    <location>
        <begin position="14"/>
        <end position="24"/>
    </location>
</feature>
<feature type="compositionally biased region" description="Basic residues" evidence="1">
    <location>
        <begin position="1"/>
        <end position="10"/>
    </location>
</feature>
<organism evidence="2">
    <name type="scientific">Anopheles sinensis</name>
    <name type="common">Mosquito</name>
    <dbReference type="NCBI Taxonomy" id="74873"/>
    <lineage>
        <taxon>Eukaryota</taxon>
        <taxon>Metazoa</taxon>
        <taxon>Ecdysozoa</taxon>
        <taxon>Arthropoda</taxon>
        <taxon>Hexapoda</taxon>
        <taxon>Insecta</taxon>
        <taxon>Pterygota</taxon>
        <taxon>Neoptera</taxon>
        <taxon>Endopterygota</taxon>
        <taxon>Diptera</taxon>
        <taxon>Nematocera</taxon>
        <taxon>Culicoidea</taxon>
        <taxon>Culicidae</taxon>
        <taxon>Anophelinae</taxon>
        <taxon>Anopheles</taxon>
    </lineage>
</organism>
<evidence type="ECO:0000313" key="3">
    <source>
        <dbReference type="EnsemblMetazoa" id="ASIC007637-PA"/>
    </source>
</evidence>
<gene>
    <name evidence="2" type="ORF">ZHAS_00007637</name>
</gene>
<evidence type="ECO:0000313" key="4">
    <source>
        <dbReference type="Proteomes" id="UP000030765"/>
    </source>
</evidence>
<sequence length="133" mass="14672">MTKRSRRYAGSRKPGGEAQERTDDGGDAGAGEATDRSSRLPSNGGRDLLVRAGYSVRQTRGRQTRKTASEKRAGTTSAGKRPYNRSPLNRRAPCLGRPFDGFISDSSNHQREEREFSAIGRFWWALGLKTRAG</sequence>
<dbReference type="Proteomes" id="UP000030765">
    <property type="component" value="Unassembled WGS sequence"/>
</dbReference>
<reference evidence="3" key="2">
    <citation type="submission" date="2020-05" db="UniProtKB">
        <authorList>
            <consortium name="EnsemblMetazoa"/>
        </authorList>
    </citation>
    <scope>IDENTIFICATION</scope>
</reference>
<dbReference type="EMBL" id="ATLV01015138">
    <property type="status" value="NOT_ANNOTATED_CDS"/>
    <property type="molecule type" value="Genomic_DNA"/>
</dbReference>
<evidence type="ECO:0000256" key="1">
    <source>
        <dbReference type="SAM" id="MobiDB-lite"/>
    </source>
</evidence>
<protein>
    <submittedName>
        <fullName evidence="2 3">ER degradation-enhancing alpha-mannosidase-like 2</fullName>
    </submittedName>
</protein>
<dbReference type="EnsemblMetazoa" id="ASIC007637-RA">
    <property type="protein sequence ID" value="ASIC007637-PA"/>
    <property type="gene ID" value="ASIC007637"/>
</dbReference>
<evidence type="ECO:0000313" key="2">
    <source>
        <dbReference type="EMBL" id="KFB40105.1"/>
    </source>
</evidence>
<dbReference type="VEuPathDB" id="VectorBase:ASIC007637"/>
<keyword evidence="4" id="KW-1185">Reference proteome</keyword>
<accession>A0A084VQ61</accession>